<gene>
    <name evidence="6" type="ORF">EVOR1521_LOCUS29769</name>
</gene>
<accession>A0AA36JMF9</accession>
<dbReference type="SUPFAM" id="SSF48403">
    <property type="entry name" value="Ankyrin repeat"/>
    <property type="match status" value="1"/>
</dbReference>
<dbReference type="Gene3D" id="1.25.40.20">
    <property type="entry name" value="Ankyrin repeat-containing domain"/>
    <property type="match status" value="2"/>
</dbReference>
<dbReference type="Proteomes" id="UP001178507">
    <property type="component" value="Unassembled WGS sequence"/>
</dbReference>
<evidence type="ECO:0000256" key="2">
    <source>
        <dbReference type="ARBA" id="ARBA00023043"/>
    </source>
</evidence>
<proteinExistence type="predicted"/>
<evidence type="ECO:0000313" key="7">
    <source>
        <dbReference type="Proteomes" id="UP001178507"/>
    </source>
</evidence>
<dbReference type="Pfam" id="PF12796">
    <property type="entry name" value="Ank_2"/>
    <property type="match status" value="1"/>
</dbReference>
<name>A0AA36JMF9_9DINO</name>
<feature type="compositionally biased region" description="Low complexity" evidence="5">
    <location>
        <begin position="43"/>
        <end position="54"/>
    </location>
</feature>
<dbReference type="InterPro" id="IPR036770">
    <property type="entry name" value="Ankyrin_rpt-contain_sf"/>
</dbReference>
<keyword evidence="4" id="KW-0175">Coiled coil</keyword>
<evidence type="ECO:0000256" key="1">
    <source>
        <dbReference type="ARBA" id="ARBA00022737"/>
    </source>
</evidence>
<comment type="caution">
    <text evidence="6">The sequence shown here is derived from an EMBL/GenBank/DDBJ whole genome shotgun (WGS) entry which is preliminary data.</text>
</comment>
<feature type="region of interest" description="Disordered" evidence="5">
    <location>
        <begin position="305"/>
        <end position="324"/>
    </location>
</feature>
<keyword evidence="2 3" id="KW-0040">ANK repeat</keyword>
<dbReference type="PANTHER" id="PTHR24198:SF165">
    <property type="entry name" value="ANKYRIN REPEAT-CONTAINING PROTEIN-RELATED"/>
    <property type="match status" value="1"/>
</dbReference>
<dbReference type="PANTHER" id="PTHR24198">
    <property type="entry name" value="ANKYRIN REPEAT AND PROTEIN KINASE DOMAIN-CONTAINING PROTEIN"/>
    <property type="match status" value="1"/>
</dbReference>
<feature type="region of interest" description="Disordered" evidence="5">
    <location>
        <begin position="36"/>
        <end position="57"/>
    </location>
</feature>
<reference evidence="6" key="1">
    <citation type="submission" date="2023-08" db="EMBL/GenBank/DDBJ databases">
        <authorList>
            <person name="Chen Y."/>
            <person name="Shah S."/>
            <person name="Dougan E. K."/>
            <person name="Thang M."/>
            <person name="Chan C."/>
        </authorList>
    </citation>
    <scope>NUCLEOTIDE SEQUENCE</scope>
</reference>
<dbReference type="AlphaFoldDB" id="A0AA36JMF9"/>
<dbReference type="InterPro" id="IPR002110">
    <property type="entry name" value="Ankyrin_rpt"/>
</dbReference>
<dbReference type="SMART" id="SM00248">
    <property type="entry name" value="ANK"/>
    <property type="match status" value="4"/>
</dbReference>
<dbReference type="EMBL" id="CAUJNA010003714">
    <property type="protein sequence ID" value="CAJ1408329.1"/>
    <property type="molecule type" value="Genomic_DNA"/>
</dbReference>
<sequence length="518" mass="54324">MASTLTMEQAEALIKQLREDHEALRAEVASLRSEVVTQHRAPSKTTSKTTSGTGRLALGLPPGSRLCGKAEASLYQLAQAALRPGADERQKKLRAVEDKLRGGASPDSWEGPGTPLLAAVQARSADLASLLLKARADPELADAKGPPLRAAVQTRSADLVSLLLKARADPEQADDKGVRLLHLAVYNGQDEVCRQLLAAKANHNATDCHGQTPIFFAPTRTICEALYRSHADMNVISLKGQSAVHLAAKAGLGDICVWMCGKVSRSLLLVRDAEGCLASDYARQAKVRQEHIDKLEAAATATTTATARGSLGGPNAQPRASPSIAADVARTDIGEPPEKQTVLAPETVLGLQADVPSAEKASKGRSSTRTSALSRDVLPVIAADVARADNGTPAAASEPTEKQDVAPEAVLGLQADAPLAEKTSKGRSSTRASALSRDVLPAMAANATTPDDKTLAATSHSPADQQEVLQTPPEEVSAPEALLHPPQQQEEEQPEGGLTDPLTAEDCVPLDLGDEEAF</sequence>
<protein>
    <submittedName>
        <fullName evidence="6">Uncharacterized protein</fullName>
    </submittedName>
</protein>
<feature type="compositionally biased region" description="Polar residues" evidence="5">
    <location>
        <begin position="456"/>
        <end position="469"/>
    </location>
</feature>
<evidence type="ECO:0000256" key="5">
    <source>
        <dbReference type="SAM" id="MobiDB-lite"/>
    </source>
</evidence>
<dbReference type="PROSITE" id="PS50297">
    <property type="entry name" value="ANK_REP_REGION"/>
    <property type="match status" value="1"/>
</dbReference>
<dbReference type="PROSITE" id="PS50088">
    <property type="entry name" value="ANK_REPEAT"/>
    <property type="match status" value="1"/>
</dbReference>
<feature type="coiled-coil region" evidence="4">
    <location>
        <begin position="7"/>
        <end position="34"/>
    </location>
</feature>
<keyword evidence="7" id="KW-1185">Reference proteome</keyword>
<feature type="region of interest" description="Disordered" evidence="5">
    <location>
        <begin position="415"/>
        <end position="518"/>
    </location>
</feature>
<evidence type="ECO:0000313" key="6">
    <source>
        <dbReference type="EMBL" id="CAJ1408329.1"/>
    </source>
</evidence>
<evidence type="ECO:0000256" key="4">
    <source>
        <dbReference type="SAM" id="Coils"/>
    </source>
</evidence>
<keyword evidence="1" id="KW-0677">Repeat</keyword>
<feature type="repeat" description="ANK" evidence="3">
    <location>
        <begin position="176"/>
        <end position="208"/>
    </location>
</feature>
<organism evidence="6 7">
    <name type="scientific">Effrenium voratum</name>
    <dbReference type="NCBI Taxonomy" id="2562239"/>
    <lineage>
        <taxon>Eukaryota</taxon>
        <taxon>Sar</taxon>
        <taxon>Alveolata</taxon>
        <taxon>Dinophyceae</taxon>
        <taxon>Suessiales</taxon>
        <taxon>Symbiodiniaceae</taxon>
        <taxon>Effrenium</taxon>
    </lineage>
</organism>
<evidence type="ECO:0000256" key="3">
    <source>
        <dbReference type="PROSITE-ProRule" id="PRU00023"/>
    </source>
</evidence>